<feature type="compositionally biased region" description="Polar residues" evidence="1">
    <location>
        <begin position="92"/>
        <end position="111"/>
    </location>
</feature>
<dbReference type="Proteomes" id="UP000077684">
    <property type="component" value="Unassembled WGS sequence"/>
</dbReference>
<protein>
    <submittedName>
        <fullName evidence="2">Uncharacterized protein</fullName>
    </submittedName>
</protein>
<gene>
    <name evidence="2" type="ORF">A4X06_0g40</name>
</gene>
<reference evidence="2" key="2">
    <citation type="journal article" date="2019" name="IMA Fungus">
        <title>Genome sequencing and comparison of five Tilletia species to identify candidate genes for the detection of regulated species infecting wheat.</title>
        <authorList>
            <person name="Nguyen H.D.T."/>
            <person name="Sultana T."/>
            <person name="Kesanakurti P."/>
            <person name="Hambleton S."/>
        </authorList>
    </citation>
    <scope>NUCLEOTIDE SEQUENCE</scope>
    <source>
        <strain evidence="2">DAOMC 236426</strain>
    </source>
</reference>
<reference evidence="2" key="1">
    <citation type="submission" date="2016-04" db="EMBL/GenBank/DDBJ databases">
        <authorList>
            <person name="Nguyen H.D."/>
            <person name="Samba Siva P."/>
            <person name="Cullis J."/>
            <person name="Levesque C.A."/>
            <person name="Hambleton S."/>
        </authorList>
    </citation>
    <scope>NUCLEOTIDE SEQUENCE</scope>
    <source>
        <strain evidence="2">DAOMC 236426</strain>
    </source>
</reference>
<comment type="caution">
    <text evidence="2">The sequence shown here is derived from an EMBL/GenBank/DDBJ whole genome shotgun (WGS) entry which is preliminary data.</text>
</comment>
<name>A0A8X7T1K5_9BASI</name>
<accession>A0A8X7T1K5</accession>
<dbReference type="AlphaFoldDB" id="A0A8X7T1K5"/>
<dbReference type="EMBL" id="LWDE02000003">
    <property type="protein sequence ID" value="KAE8256153.1"/>
    <property type="molecule type" value="Genomic_DNA"/>
</dbReference>
<evidence type="ECO:0000256" key="1">
    <source>
        <dbReference type="SAM" id="MobiDB-lite"/>
    </source>
</evidence>
<sequence length="170" mass="17853">MFVVHKCLRHSNFAAAAVQGSPRTRPVTAVLIHVSNIEAVASPAVVPPSLRAALRAMSSKAQPADEEPIRSGDGGNVQTPAGRHGEDADVPSTDNGLNAASASTKDSTSESIPAAETTNKKKETYAERDARLMALFADREGGAASYGSIEGDRLYGGMGSQTKRNMFRVI</sequence>
<feature type="region of interest" description="Disordered" evidence="1">
    <location>
        <begin position="57"/>
        <end position="123"/>
    </location>
</feature>
<evidence type="ECO:0000313" key="2">
    <source>
        <dbReference type="EMBL" id="KAE8256153.1"/>
    </source>
</evidence>
<proteinExistence type="predicted"/>
<evidence type="ECO:0000313" key="3">
    <source>
        <dbReference type="Proteomes" id="UP000077684"/>
    </source>
</evidence>
<organism evidence="2 3">
    <name type="scientific">Tilletia controversa</name>
    <name type="common">dwarf bunt fungus</name>
    <dbReference type="NCBI Taxonomy" id="13291"/>
    <lineage>
        <taxon>Eukaryota</taxon>
        <taxon>Fungi</taxon>
        <taxon>Dikarya</taxon>
        <taxon>Basidiomycota</taxon>
        <taxon>Ustilaginomycotina</taxon>
        <taxon>Exobasidiomycetes</taxon>
        <taxon>Tilletiales</taxon>
        <taxon>Tilletiaceae</taxon>
        <taxon>Tilletia</taxon>
    </lineage>
</organism>
<keyword evidence="3" id="KW-1185">Reference proteome</keyword>